<dbReference type="GO" id="GO:0004521">
    <property type="term" value="F:RNA endonuclease activity"/>
    <property type="evidence" value="ECO:0007669"/>
    <property type="project" value="TreeGrafter"/>
</dbReference>
<accession>A0A031LM32</accession>
<dbReference type="PANTHER" id="PTHR11203:SF51">
    <property type="entry name" value="CLEAVAGE AND POLYADENYLATION SPECIFICITY FACTOR"/>
    <property type="match status" value="1"/>
</dbReference>
<gene>
    <name evidence="3" type="ORF">CM19_08770</name>
</gene>
<keyword evidence="2" id="KW-0540">Nuclease</keyword>
<name>A0A031LM32_9CREN</name>
<dbReference type="GO" id="GO:0004527">
    <property type="term" value="F:exonuclease activity"/>
    <property type="evidence" value="ECO:0007669"/>
    <property type="project" value="UniProtKB-KW"/>
</dbReference>
<dbReference type="SUPFAM" id="SSF56281">
    <property type="entry name" value="Metallo-hydrolase/oxidoreductase"/>
    <property type="match status" value="1"/>
</dbReference>
<dbReference type="InterPro" id="IPR036866">
    <property type="entry name" value="RibonucZ/Hydroxyglut_hydro"/>
</dbReference>
<sequence>MSIDILKNGAILLGERFVVDGHYSRDFRVITHFHADHIAQLKKSISECIGLISTPVTIDVLSVLGYDIPFKKRFGINYGIKMKVEDEELSLQPSDHVFGSSQVVVSNKEGEKIGYTGDFKNPGHGTPILDVDILVIDSTYGSPMFRRNFKNDIEMLFADHVNDSLTRGPVKIFAYHGKIQEAMRVLRKYGVVAPFIVDDKIRKVTEIAKKYGYIKDDIFTSESEEGKEIIKEGWYIEFEHFNKSKQRDGRYMNYILSGWEFGEPIRSIDSRTKVVAMSDHADFDDTVYYIDNSLARLIIVDGSRKGYAKELVSYVKRHMHRTAIYLPGD</sequence>
<dbReference type="STRING" id="1160895.CM19_08770"/>
<evidence type="ECO:0000256" key="1">
    <source>
        <dbReference type="ARBA" id="ARBA00001947"/>
    </source>
</evidence>
<organism evidence="3 4">
    <name type="scientific">Candidatus Acidianus copahuensis</name>
    <dbReference type="NCBI Taxonomy" id="1160895"/>
    <lineage>
        <taxon>Archaea</taxon>
        <taxon>Thermoproteota</taxon>
        <taxon>Thermoprotei</taxon>
        <taxon>Sulfolobales</taxon>
        <taxon>Sulfolobaceae</taxon>
        <taxon>Acidianus</taxon>
    </lineage>
</organism>
<evidence type="ECO:0000313" key="4">
    <source>
        <dbReference type="Proteomes" id="UP000024332"/>
    </source>
</evidence>
<comment type="caution">
    <text evidence="3">The sequence shown here is derived from an EMBL/GenBank/DDBJ whole genome shotgun (WGS) entry which is preliminary data.</text>
</comment>
<evidence type="ECO:0000256" key="2">
    <source>
        <dbReference type="ARBA" id="ARBA00022722"/>
    </source>
</evidence>
<dbReference type="RefSeq" id="WP_048100058.1">
    <property type="nucleotide sequence ID" value="NZ_JFZT01000047.1"/>
</dbReference>
<dbReference type="AlphaFoldDB" id="A0A031LM32"/>
<comment type="cofactor">
    <cofactor evidence="1">
        <name>Zn(2+)</name>
        <dbReference type="ChEBI" id="CHEBI:29105"/>
    </cofactor>
</comment>
<evidence type="ECO:0000313" key="3">
    <source>
        <dbReference type="EMBL" id="EZQ03807.1"/>
    </source>
</evidence>
<reference evidence="3 4" key="1">
    <citation type="submission" date="2014-03" db="EMBL/GenBank/DDBJ databases">
        <title>Draft genome sequence of the novel thermoacidophilic archaea Acidianus copahuensis ALE1 strain, isolated from Copahue volcanic area in Neuquen Argentina.</title>
        <authorList>
            <person name="Urbieta M.S."/>
            <person name="Rascovan N."/>
            <person name="Castro C."/>
            <person name="Revale S."/>
            <person name="Giaveno M.A."/>
            <person name="Vazquez M.P."/>
            <person name="Donati E.R."/>
        </authorList>
    </citation>
    <scope>NUCLEOTIDE SEQUENCE [LARGE SCALE GENOMIC DNA]</scope>
    <source>
        <strain evidence="3 4">ALE1</strain>
    </source>
</reference>
<dbReference type="EMBL" id="JFZT01000047">
    <property type="protein sequence ID" value="EZQ03807.1"/>
    <property type="molecule type" value="Genomic_DNA"/>
</dbReference>
<dbReference type="OrthoDB" id="40950at2157"/>
<dbReference type="PANTHER" id="PTHR11203">
    <property type="entry name" value="CLEAVAGE AND POLYADENYLATION SPECIFICITY FACTOR FAMILY MEMBER"/>
    <property type="match status" value="1"/>
</dbReference>
<protein>
    <submittedName>
        <fullName evidence="3">Exonuclease</fullName>
    </submittedName>
</protein>
<dbReference type="InterPro" id="IPR050698">
    <property type="entry name" value="MBL"/>
</dbReference>
<proteinExistence type="predicted"/>
<keyword evidence="4" id="KW-1185">Reference proteome</keyword>
<keyword evidence="3" id="KW-0269">Exonuclease</keyword>
<keyword evidence="3" id="KW-0378">Hydrolase</keyword>
<dbReference type="Gene3D" id="3.60.15.10">
    <property type="entry name" value="Ribonuclease Z/Hydroxyacylglutathione hydrolase-like"/>
    <property type="match status" value="1"/>
</dbReference>
<dbReference type="Proteomes" id="UP000024332">
    <property type="component" value="Unassembled WGS sequence"/>
</dbReference>